<evidence type="ECO:0000313" key="6">
    <source>
        <dbReference type="Proteomes" id="UP001197875"/>
    </source>
</evidence>
<dbReference type="PROSITE" id="PS01124">
    <property type="entry name" value="HTH_ARAC_FAMILY_2"/>
    <property type="match status" value="1"/>
</dbReference>
<dbReference type="InterPro" id="IPR011051">
    <property type="entry name" value="RmlC_Cupin_sf"/>
</dbReference>
<dbReference type="GO" id="GO:0043565">
    <property type="term" value="F:sequence-specific DNA binding"/>
    <property type="evidence" value="ECO:0007669"/>
    <property type="project" value="InterPro"/>
</dbReference>
<organism evidence="5 6">
    <name type="scientific">Fusicatenibacter faecihominis</name>
    <dbReference type="NCBI Taxonomy" id="2881276"/>
    <lineage>
        <taxon>Bacteria</taxon>
        <taxon>Bacillati</taxon>
        <taxon>Bacillota</taxon>
        <taxon>Clostridia</taxon>
        <taxon>Lachnospirales</taxon>
        <taxon>Lachnospiraceae</taxon>
        <taxon>Fusicatenibacter</taxon>
    </lineage>
</organism>
<dbReference type="InterPro" id="IPR020449">
    <property type="entry name" value="Tscrpt_reg_AraC-type_HTH"/>
</dbReference>
<evidence type="ECO:0000259" key="4">
    <source>
        <dbReference type="PROSITE" id="PS01124"/>
    </source>
</evidence>
<name>A0AAE3J4E8_9FIRM</name>
<feature type="domain" description="HTH araC/xylS-type" evidence="4">
    <location>
        <begin position="228"/>
        <end position="325"/>
    </location>
</feature>
<protein>
    <submittedName>
        <fullName evidence="5">AraC family transcriptional regulator</fullName>
    </submittedName>
</protein>
<dbReference type="InterPro" id="IPR009057">
    <property type="entry name" value="Homeodomain-like_sf"/>
</dbReference>
<dbReference type="SUPFAM" id="SSF46689">
    <property type="entry name" value="Homeodomain-like"/>
    <property type="match status" value="1"/>
</dbReference>
<evidence type="ECO:0000256" key="1">
    <source>
        <dbReference type="ARBA" id="ARBA00023015"/>
    </source>
</evidence>
<keyword evidence="6" id="KW-1185">Reference proteome</keyword>
<dbReference type="PANTHER" id="PTHR43280:SF28">
    <property type="entry name" value="HTH-TYPE TRANSCRIPTIONAL ACTIVATOR RHAS"/>
    <property type="match status" value="1"/>
</dbReference>
<dbReference type="SUPFAM" id="SSF51182">
    <property type="entry name" value="RmlC-like cupins"/>
    <property type="match status" value="1"/>
</dbReference>
<dbReference type="InterPro" id="IPR018060">
    <property type="entry name" value="HTH_AraC"/>
</dbReference>
<keyword evidence="3" id="KW-0804">Transcription</keyword>
<evidence type="ECO:0000313" key="5">
    <source>
        <dbReference type="EMBL" id="MCC2188368.1"/>
    </source>
</evidence>
<dbReference type="Gene3D" id="1.10.10.60">
    <property type="entry name" value="Homeodomain-like"/>
    <property type="match status" value="2"/>
</dbReference>
<sequence length="332" mass="39048">MNAKLLDSQLRKLTDEEIEARDGKETDYSGFQFIEDSGKNYFLMTKGENIYHPYISFMPHKRFIPVKPHVHEWIELGYMYSGSCIQLINGEKQVKLEKGQVIFLDTDCMHSIGNTGEDDIMINFLFEKEYFNERFFSHFSKENILLQFLLNAISEKKIHDNFILFHSERSTRIQLFMQELIIEFLGSPAESSVDVIDNLVNLIFLELVKVYHSDLVTSQLNLGKGKCMAVMKYIEANYRNCTLESVAEMFNMNPNYLSGMLKKNTGYSFKEMIQHYRFIYVTTMLKNTAQPVDQIILWAGYENTTYFYKKFREQYGCTPKQYRKEHQSVKTS</sequence>
<comment type="caution">
    <text evidence="5">The sequence shown here is derived from an EMBL/GenBank/DDBJ whole genome shotgun (WGS) entry which is preliminary data.</text>
</comment>
<dbReference type="RefSeq" id="WP_178046595.1">
    <property type="nucleotide sequence ID" value="NZ_JAJEPR010000001.1"/>
</dbReference>
<dbReference type="Gene3D" id="2.60.120.10">
    <property type="entry name" value="Jelly Rolls"/>
    <property type="match status" value="1"/>
</dbReference>
<accession>A0AAE3J4E8</accession>
<proteinExistence type="predicted"/>
<dbReference type="Proteomes" id="UP001197875">
    <property type="component" value="Unassembled WGS sequence"/>
</dbReference>
<gene>
    <name evidence="5" type="ORF">LKD71_00790</name>
</gene>
<dbReference type="Pfam" id="PF12833">
    <property type="entry name" value="HTH_18"/>
    <property type="match status" value="1"/>
</dbReference>
<evidence type="ECO:0000256" key="2">
    <source>
        <dbReference type="ARBA" id="ARBA00023125"/>
    </source>
</evidence>
<dbReference type="EMBL" id="JAJEPR010000001">
    <property type="protein sequence ID" value="MCC2188368.1"/>
    <property type="molecule type" value="Genomic_DNA"/>
</dbReference>
<evidence type="ECO:0000256" key="3">
    <source>
        <dbReference type="ARBA" id="ARBA00023163"/>
    </source>
</evidence>
<dbReference type="SMART" id="SM00342">
    <property type="entry name" value="HTH_ARAC"/>
    <property type="match status" value="1"/>
</dbReference>
<dbReference type="Pfam" id="PF07883">
    <property type="entry name" value="Cupin_2"/>
    <property type="match status" value="1"/>
</dbReference>
<dbReference type="InterPro" id="IPR014710">
    <property type="entry name" value="RmlC-like_jellyroll"/>
</dbReference>
<dbReference type="PRINTS" id="PR00032">
    <property type="entry name" value="HTHARAC"/>
</dbReference>
<dbReference type="PANTHER" id="PTHR43280">
    <property type="entry name" value="ARAC-FAMILY TRANSCRIPTIONAL REGULATOR"/>
    <property type="match status" value="1"/>
</dbReference>
<dbReference type="GO" id="GO:0003700">
    <property type="term" value="F:DNA-binding transcription factor activity"/>
    <property type="evidence" value="ECO:0007669"/>
    <property type="project" value="InterPro"/>
</dbReference>
<dbReference type="InterPro" id="IPR013096">
    <property type="entry name" value="Cupin_2"/>
</dbReference>
<dbReference type="AlphaFoldDB" id="A0AAE3J4E8"/>
<keyword evidence="2" id="KW-0238">DNA-binding</keyword>
<reference evidence="5 6" key="1">
    <citation type="submission" date="2021-10" db="EMBL/GenBank/DDBJ databases">
        <title>Anaerobic single-cell dispensing facilitates the cultivation of human gut bacteria.</title>
        <authorList>
            <person name="Afrizal A."/>
        </authorList>
    </citation>
    <scope>NUCLEOTIDE SEQUENCE [LARGE SCALE GENOMIC DNA]</scope>
    <source>
        <strain evidence="5 6">CLA-AA-H277</strain>
    </source>
</reference>
<keyword evidence="1" id="KW-0805">Transcription regulation</keyword>